<dbReference type="OrthoDB" id="10068367at2759"/>
<dbReference type="CDD" id="cd00086">
    <property type="entry name" value="homeodomain"/>
    <property type="match status" value="1"/>
</dbReference>
<feature type="DNA-binding region" description="Homeobox" evidence="5">
    <location>
        <begin position="3"/>
        <end position="19"/>
    </location>
</feature>
<dbReference type="InterPro" id="IPR050453">
    <property type="entry name" value="LIM_Homeobox_TF"/>
</dbReference>
<evidence type="ECO:0000256" key="4">
    <source>
        <dbReference type="ARBA" id="ARBA00023242"/>
    </source>
</evidence>
<dbReference type="Proteomes" id="UP000186922">
    <property type="component" value="Unassembled WGS sequence"/>
</dbReference>
<dbReference type="PANTHER" id="PTHR24208">
    <property type="entry name" value="LIM/HOMEOBOX PROTEIN LHX"/>
    <property type="match status" value="1"/>
</dbReference>
<accession>A0A1D1VRY4</accession>
<evidence type="ECO:0000256" key="2">
    <source>
        <dbReference type="ARBA" id="ARBA00023125"/>
    </source>
</evidence>
<keyword evidence="4 5" id="KW-0539">Nucleus</keyword>
<evidence type="ECO:0000256" key="1">
    <source>
        <dbReference type="ARBA" id="ARBA00004123"/>
    </source>
</evidence>
<dbReference type="InterPro" id="IPR001356">
    <property type="entry name" value="HD"/>
</dbReference>
<reference evidence="8 9" key="1">
    <citation type="journal article" date="2016" name="Nat. Commun.">
        <title>Extremotolerant tardigrade genome and improved radiotolerance of human cultured cells by tardigrade-unique protein.</title>
        <authorList>
            <person name="Hashimoto T."/>
            <person name="Horikawa D.D."/>
            <person name="Saito Y."/>
            <person name="Kuwahara H."/>
            <person name="Kozuka-Hata H."/>
            <person name="Shin-I T."/>
            <person name="Minakuchi Y."/>
            <person name="Ohishi K."/>
            <person name="Motoyama A."/>
            <person name="Aizu T."/>
            <person name="Enomoto A."/>
            <person name="Kondo K."/>
            <person name="Tanaka S."/>
            <person name="Hara Y."/>
            <person name="Koshikawa S."/>
            <person name="Sagara H."/>
            <person name="Miura T."/>
            <person name="Yokobori S."/>
            <person name="Miyagawa K."/>
            <person name="Suzuki Y."/>
            <person name="Kubo T."/>
            <person name="Oyama M."/>
            <person name="Kohara Y."/>
            <person name="Fujiyama A."/>
            <person name="Arakawa K."/>
            <person name="Katayama T."/>
            <person name="Toyoda A."/>
            <person name="Kunieda T."/>
        </authorList>
    </citation>
    <scope>NUCLEOTIDE SEQUENCE [LARGE SCALE GENOMIC DNA]</scope>
    <source>
        <strain evidence="8 9">YOKOZUNA-1</strain>
    </source>
</reference>
<dbReference type="GO" id="GO:0000977">
    <property type="term" value="F:RNA polymerase II transcription regulatory region sequence-specific DNA binding"/>
    <property type="evidence" value="ECO:0007669"/>
    <property type="project" value="TreeGrafter"/>
</dbReference>
<evidence type="ECO:0000256" key="3">
    <source>
        <dbReference type="ARBA" id="ARBA00023155"/>
    </source>
</evidence>
<comment type="subcellular location">
    <subcellularLocation>
        <location evidence="1 5 6">Nucleus</location>
    </subcellularLocation>
</comment>
<keyword evidence="9" id="KW-1185">Reference proteome</keyword>
<dbReference type="GO" id="GO:0030182">
    <property type="term" value="P:neuron differentiation"/>
    <property type="evidence" value="ECO:0007669"/>
    <property type="project" value="TreeGrafter"/>
</dbReference>
<dbReference type="GO" id="GO:0000981">
    <property type="term" value="F:DNA-binding transcription factor activity, RNA polymerase II-specific"/>
    <property type="evidence" value="ECO:0007669"/>
    <property type="project" value="TreeGrafter"/>
</dbReference>
<evidence type="ECO:0000256" key="6">
    <source>
        <dbReference type="RuleBase" id="RU000682"/>
    </source>
</evidence>
<dbReference type="Gene3D" id="1.10.10.60">
    <property type="entry name" value="Homeodomain-like"/>
    <property type="match status" value="1"/>
</dbReference>
<feature type="domain" description="Homeobox" evidence="7">
    <location>
        <begin position="1"/>
        <end position="18"/>
    </location>
</feature>
<gene>
    <name evidence="8" type="primary">RvY_14125</name>
    <name evidence="8" type="synonym">RvY_14125.3</name>
    <name evidence="8" type="ORF">RvY_14125-3</name>
</gene>
<dbReference type="PANTHER" id="PTHR24208:SF128">
    <property type="entry name" value="LIM3, ISOFORM G"/>
    <property type="match status" value="1"/>
</dbReference>
<name>A0A1D1VRY4_RAMVA</name>
<comment type="caution">
    <text evidence="8">The sequence shown here is derived from an EMBL/GenBank/DDBJ whole genome shotgun (WGS) entry which is preliminary data.</text>
</comment>
<evidence type="ECO:0000256" key="5">
    <source>
        <dbReference type="PROSITE-ProRule" id="PRU00108"/>
    </source>
</evidence>
<keyword evidence="2 5" id="KW-0238">DNA-binding</keyword>
<dbReference type="PROSITE" id="PS50071">
    <property type="entry name" value="HOMEOBOX_2"/>
    <property type="match status" value="1"/>
</dbReference>
<dbReference type="STRING" id="947166.A0A1D1VRY4"/>
<dbReference type="SUPFAM" id="SSF46689">
    <property type="entry name" value="Homeodomain-like"/>
    <property type="match status" value="1"/>
</dbReference>
<dbReference type="AlphaFoldDB" id="A0A1D1VRY4"/>
<dbReference type="Pfam" id="PF00046">
    <property type="entry name" value="Homeodomain"/>
    <property type="match status" value="1"/>
</dbReference>
<protein>
    <recommendedName>
        <fullName evidence="7">Homeobox domain-containing protein</fullName>
    </recommendedName>
</protein>
<evidence type="ECO:0000313" key="9">
    <source>
        <dbReference type="Proteomes" id="UP000186922"/>
    </source>
</evidence>
<dbReference type="InterPro" id="IPR009057">
    <property type="entry name" value="Homeodomain-like_sf"/>
</dbReference>
<evidence type="ECO:0000259" key="7">
    <source>
        <dbReference type="PROSITE" id="PS50071"/>
    </source>
</evidence>
<organism evidence="8 9">
    <name type="scientific">Ramazzottius varieornatus</name>
    <name type="common">Water bear</name>
    <name type="synonym">Tardigrade</name>
    <dbReference type="NCBI Taxonomy" id="947166"/>
    <lineage>
        <taxon>Eukaryota</taxon>
        <taxon>Metazoa</taxon>
        <taxon>Ecdysozoa</taxon>
        <taxon>Tardigrada</taxon>
        <taxon>Eutardigrada</taxon>
        <taxon>Parachela</taxon>
        <taxon>Hypsibioidea</taxon>
        <taxon>Ramazzottiidae</taxon>
        <taxon>Ramazzottius</taxon>
    </lineage>
</organism>
<dbReference type="EMBL" id="BDGG01000010">
    <property type="protein sequence ID" value="GAV03741.1"/>
    <property type="molecule type" value="Genomic_DNA"/>
</dbReference>
<dbReference type="GO" id="GO:0005634">
    <property type="term" value="C:nucleus"/>
    <property type="evidence" value="ECO:0007669"/>
    <property type="project" value="UniProtKB-SubCell"/>
</dbReference>
<proteinExistence type="predicted"/>
<sequence>MRVVQVWFQNRRAKEKRLKKDAGRNGWSQYFNGTMRKYDLDDDDDMMIEDDTMCSEKVEYQGEFPEDLCSPGGATAALCQKFRRKNCNFMCPSTIPCQQRWRLTKLDSCIVWEVLRYSKPK</sequence>
<evidence type="ECO:0000313" key="8">
    <source>
        <dbReference type="EMBL" id="GAV03741.1"/>
    </source>
</evidence>
<keyword evidence="3 5" id="KW-0371">Homeobox</keyword>